<dbReference type="Pfam" id="PF15389">
    <property type="entry name" value="DUF4612"/>
    <property type="match status" value="1"/>
</dbReference>
<dbReference type="OrthoDB" id="5919401at2759"/>
<name>A0A498S7C8_ACAVI</name>
<keyword evidence="2" id="KW-1185">Reference proteome</keyword>
<evidence type="ECO:0000313" key="2">
    <source>
        <dbReference type="Proteomes" id="UP000276991"/>
    </source>
</evidence>
<organism evidence="1 2">
    <name type="scientific">Acanthocheilonema viteae</name>
    <name type="common">Filarial nematode worm</name>
    <name type="synonym">Dipetalonema viteae</name>
    <dbReference type="NCBI Taxonomy" id="6277"/>
    <lineage>
        <taxon>Eukaryota</taxon>
        <taxon>Metazoa</taxon>
        <taxon>Ecdysozoa</taxon>
        <taxon>Nematoda</taxon>
        <taxon>Chromadorea</taxon>
        <taxon>Rhabditida</taxon>
        <taxon>Spirurina</taxon>
        <taxon>Spiruromorpha</taxon>
        <taxon>Filarioidea</taxon>
        <taxon>Onchocercidae</taxon>
        <taxon>Acanthocheilonema</taxon>
    </lineage>
</organism>
<dbReference type="Proteomes" id="UP000276991">
    <property type="component" value="Unassembled WGS sequence"/>
</dbReference>
<accession>A0A498S7C8</accession>
<proteinExistence type="predicted"/>
<dbReference type="InterPro" id="IPR027967">
    <property type="entry name" value="DUF4612"/>
</dbReference>
<reference evidence="1 2" key="1">
    <citation type="submission" date="2018-08" db="EMBL/GenBank/DDBJ databases">
        <authorList>
            <person name="Laetsch R D."/>
            <person name="Stevens L."/>
            <person name="Kumar S."/>
            <person name="Blaxter L. M."/>
        </authorList>
    </citation>
    <scope>NUCLEOTIDE SEQUENCE [LARGE SCALE GENOMIC DNA]</scope>
</reference>
<dbReference type="AlphaFoldDB" id="A0A498S7C8"/>
<sequence>MGCRFSRTNDKRTEITFDSTDLASRAITRPLLGTTENLVRSQSIVTSNTKGVLNPTTASDKSVNSSDREMITTPIDCIKSAYSLAHWDTSIRSTFCNRTAPKPKISSIKEVQESNTVYVNKPISQIESTSQIDFFRMLDEKIAQGPGDLIDSDTEK</sequence>
<protein>
    <submittedName>
        <fullName evidence="1">Uncharacterized protein</fullName>
    </submittedName>
</protein>
<gene>
    <name evidence="1" type="ORF">NAV_LOCUS1479</name>
</gene>
<evidence type="ECO:0000313" key="1">
    <source>
        <dbReference type="EMBL" id="VBB26649.1"/>
    </source>
</evidence>
<dbReference type="EMBL" id="UPTC01000129">
    <property type="protein sequence ID" value="VBB26649.1"/>
    <property type="molecule type" value="Genomic_DNA"/>
</dbReference>